<keyword evidence="2" id="KW-1185">Reference proteome</keyword>
<dbReference type="AlphaFoldDB" id="A0A1G8CHD2"/>
<dbReference type="STRING" id="930129.SAMN05216352_101307"/>
<dbReference type="RefSeq" id="WP_245917752.1">
    <property type="nucleotide sequence ID" value="NZ_FNDU01000001.1"/>
</dbReference>
<organism evidence="1 2">
    <name type="scientific">Alteribacillus bidgolensis</name>
    <dbReference type="NCBI Taxonomy" id="930129"/>
    <lineage>
        <taxon>Bacteria</taxon>
        <taxon>Bacillati</taxon>
        <taxon>Bacillota</taxon>
        <taxon>Bacilli</taxon>
        <taxon>Bacillales</taxon>
        <taxon>Bacillaceae</taxon>
        <taxon>Alteribacillus</taxon>
    </lineage>
</organism>
<evidence type="ECO:0000313" key="1">
    <source>
        <dbReference type="EMBL" id="SDH44330.1"/>
    </source>
</evidence>
<accession>A0A1G8CHD2</accession>
<gene>
    <name evidence="1" type="ORF">SAMN05216352_101307</name>
</gene>
<name>A0A1G8CHD2_9BACI</name>
<sequence>MTEEKAYKILQRVYTDELMQQEKRRVLRLLYRHIKEQLNVLGIRDQLESANNKLERFKEFTYIPGDNILKSMQYVFNAARGERNTNKDEARLHLQRIYKTLYQPAGRKRPVIPEHFWSTPLGAACLVTEGGVETIFDLLKEVEETERE</sequence>
<proteinExistence type="predicted"/>
<dbReference type="EMBL" id="FNDU01000001">
    <property type="protein sequence ID" value="SDH44330.1"/>
    <property type="molecule type" value="Genomic_DNA"/>
</dbReference>
<dbReference type="Proteomes" id="UP000199017">
    <property type="component" value="Unassembled WGS sequence"/>
</dbReference>
<protein>
    <submittedName>
        <fullName evidence="1">Uncharacterized protein</fullName>
    </submittedName>
</protein>
<reference evidence="1 2" key="1">
    <citation type="submission" date="2016-10" db="EMBL/GenBank/DDBJ databases">
        <authorList>
            <person name="de Groot N.N."/>
        </authorList>
    </citation>
    <scope>NUCLEOTIDE SEQUENCE [LARGE SCALE GENOMIC DNA]</scope>
    <source>
        <strain evidence="2">P4B,CCM 7963,CECT 7998,DSM 25260,IBRC-M 10614,KCTC 13821</strain>
    </source>
</reference>
<evidence type="ECO:0000313" key="2">
    <source>
        <dbReference type="Proteomes" id="UP000199017"/>
    </source>
</evidence>